<dbReference type="EMBL" id="HE650825">
    <property type="protein sequence ID" value="CCF58516.1"/>
    <property type="molecule type" value="Genomic_DNA"/>
</dbReference>
<dbReference type="AlphaFoldDB" id="H2AVW6"/>
<protein>
    <recommendedName>
        <fullName evidence="9">Major facilitator superfamily (MFS) profile domain-containing protein</fullName>
    </recommendedName>
</protein>
<dbReference type="HOGENOM" id="CLU_001265_30_5_1"/>
<evidence type="ECO:0000256" key="5">
    <source>
        <dbReference type="ARBA" id="ARBA00022989"/>
    </source>
</evidence>
<evidence type="ECO:0000256" key="8">
    <source>
        <dbReference type="SAM" id="Phobius"/>
    </source>
</evidence>
<dbReference type="GO" id="GO:1904679">
    <property type="term" value="P:myo-inositol import across plasma membrane"/>
    <property type="evidence" value="ECO:0007669"/>
    <property type="project" value="TreeGrafter"/>
</dbReference>
<dbReference type="InterPro" id="IPR020846">
    <property type="entry name" value="MFS_dom"/>
</dbReference>
<comment type="subcellular location">
    <subcellularLocation>
        <location evidence="1">Membrane</location>
        <topology evidence="1">Multi-pass membrane protein</topology>
    </subcellularLocation>
</comment>
<evidence type="ECO:0000256" key="2">
    <source>
        <dbReference type="ARBA" id="ARBA00010992"/>
    </source>
</evidence>
<dbReference type="InParanoid" id="H2AVW6"/>
<organism evidence="10 11">
    <name type="scientific">Kazachstania africana (strain ATCC 22294 / BCRC 22015 / CBS 2517 / CECT 1963 / NBRC 1671 / NRRL Y-8276)</name>
    <name type="common">Yeast</name>
    <name type="synonym">Kluyveromyces africanus</name>
    <dbReference type="NCBI Taxonomy" id="1071382"/>
    <lineage>
        <taxon>Eukaryota</taxon>
        <taxon>Fungi</taxon>
        <taxon>Dikarya</taxon>
        <taxon>Ascomycota</taxon>
        <taxon>Saccharomycotina</taxon>
        <taxon>Saccharomycetes</taxon>
        <taxon>Saccharomycetales</taxon>
        <taxon>Saccharomycetaceae</taxon>
        <taxon>Kazachstania</taxon>
    </lineage>
</organism>
<feature type="transmembrane region" description="Helical" evidence="8">
    <location>
        <begin position="41"/>
        <end position="62"/>
    </location>
</feature>
<keyword evidence="6 8" id="KW-0472">Membrane</keyword>
<dbReference type="InterPro" id="IPR036259">
    <property type="entry name" value="MFS_trans_sf"/>
</dbReference>
<dbReference type="PANTHER" id="PTHR48020:SF12">
    <property type="entry name" value="PROTON MYO-INOSITOL COTRANSPORTER"/>
    <property type="match status" value="1"/>
</dbReference>
<gene>
    <name evidence="10" type="primary">KAFR0E03650</name>
    <name evidence="10" type="ORF">KAFR_0E03650</name>
</gene>
<feature type="transmembrane region" description="Helical" evidence="8">
    <location>
        <begin position="448"/>
        <end position="468"/>
    </location>
</feature>
<feature type="transmembrane region" description="Helical" evidence="8">
    <location>
        <begin position="382"/>
        <end position="405"/>
    </location>
</feature>
<dbReference type="SUPFAM" id="SSF103473">
    <property type="entry name" value="MFS general substrate transporter"/>
    <property type="match status" value="1"/>
</dbReference>
<evidence type="ECO:0000256" key="3">
    <source>
        <dbReference type="ARBA" id="ARBA00022448"/>
    </source>
</evidence>
<feature type="transmembrane region" description="Helical" evidence="8">
    <location>
        <begin position="328"/>
        <end position="349"/>
    </location>
</feature>
<feature type="transmembrane region" description="Helical" evidence="8">
    <location>
        <begin position="356"/>
        <end position="376"/>
    </location>
</feature>
<dbReference type="PANTHER" id="PTHR48020">
    <property type="entry name" value="PROTON MYO-INOSITOL COTRANSPORTER"/>
    <property type="match status" value="1"/>
</dbReference>
<dbReference type="InterPro" id="IPR003663">
    <property type="entry name" value="Sugar/inositol_transpt"/>
</dbReference>
<proteinExistence type="inferred from homology"/>
<dbReference type="RefSeq" id="XP_003957651.1">
    <property type="nucleotide sequence ID" value="XM_003957602.1"/>
</dbReference>
<dbReference type="GeneID" id="13883332"/>
<reference evidence="10 11" key="1">
    <citation type="journal article" date="2011" name="Proc. Natl. Acad. Sci. U.S.A.">
        <title>Evolutionary erosion of yeast sex chromosomes by mating-type switching accidents.</title>
        <authorList>
            <person name="Gordon J.L."/>
            <person name="Armisen D."/>
            <person name="Proux-Wera E."/>
            <person name="Oheigeartaigh S.S."/>
            <person name="Byrne K.P."/>
            <person name="Wolfe K.H."/>
        </authorList>
    </citation>
    <scope>NUCLEOTIDE SEQUENCE [LARGE SCALE GENOMIC DNA]</scope>
    <source>
        <strain evidence="11">ATCC 22294 / BCRC 22015 / CBS 2517 / CECT 1963 / NBRC 1671 / NRRL Y-8276</strain>
    </source>
</reference>
<keyword evidence="5 8" id="KW-1133">Transmembrane helix</keyword>
<keyword evidence="11" id="KW-1185">Reference proteome</keyword>
<sequence>MTNNIDRARGSERFASSLSVSTLDDIDNLPLALNAKTIIKLIAVTTCSLLYGYHTSIVTGILLVLKPEDINASEITTLHKEVITTATNIGAIFGSIVSFPMADTHGRLKTLHICSWIFIASSIVTSLSFRLWILVLGRFIIGVAIGIGSQCVPLYLSEVSPAKIRGLAITINSMCITMGQLLAYLFVVPFINTANSWRFLVFLAILPAILFIWSKDKFPESPRWLALTSDPERARLSIERIYPMATRRQVNLKLNGLMLDSNQIDRQSGSYSSIASQAFKSNKKLDPTSKKALIIGCILMVYQQTSGFNAFIYYAPLIFQDLNVLNPMLPSIVVAATNVVFTATALYTVDKFGKRIVLLVTLWIVIIGLLLFSYGFKTNNASLLIISLIIYVAGYASGLGTIPWSSVEFLPTHLRSLGSSYISCSNWVSNSLISMTYLSLMKICGNEAMMVGFATVMFSCWFFTFFWYPEVKGLSLEEINKIFQNTGVDVHFIYRNYY</sequence>
<feature type="transmembrane region" description="Helical" evidence="8">
    <location>
        <begin position="82"/>
        <end position="101"/>
    </location>
</feature>
<feature type="transmembrane region" description="Helical" evidence="8">
    <location>
        <begin position="168"/>
        <end position="191"/>
    </location>
</feature>
<feature type="transmembrane region" description="Helical" evidence="8">
    <location>
        <begin position="139"/>
        <end position="156"/>
    </location>
</feature>
<comment type="similarity">
    <text evidence="2 7">Belongs to the major facilitator superfamily. Sugar transporter (TC 2.A.1.1) family.</text>
</comment>
<evidence type="ECO:0000259" key="9">
    <source>
        <dbReference type="PROSITE" id="PS50850"/>
    </source>
</evidence>
<keyword evidence="3 7" id="KW-0813">Transport</keyword>
<dbReference type="FunCoup" id="H2AVW6">
    <property type="interactions" value="1261"/>
</dbReference>
<dbReference type="eggNOG" id="KOG0254">
    <property type="taxonomic scope" value="Eukaryota"/>
</dbReference>
<evidence type="ECO:0000256" key="1">
    <source>
        <dbReference type="ARBA" id="ARBA00004141"/>
    </source>
</evidence>
<feature type="transmembrane region" description="Helical" evidence="8">
    <location>
        <begin position="197"/>
        <end position="214"/>
    </location>
</feature>
<feature type="transmembrane region" description="Helical" evidence="8">
    <location>
        <begin position="113"/>
        <end position="133"/>
    </location>
</feature>
<evidence type="ECO:0000313" key="11">
    <source>
        <dbReference type="Proteomes" id="UP000005220"/>
    </source>
</evidence>
<dbReference type="Proteomes" id="UP000005220">
    <property type="component" value="Chromosome 5"/>
</dbReference>
<evidence type="ECO:0000256" key="6">
    <source>
        <dbReference type="ARBA" id="ARBA00023136"/>
    </source>
</evidence>
<accession>H2AVW6</accession>
<evidence type="ECO:0000313" key="10">
    <source>
        <dbReference type="EMBL" id="CCF58516.1"/>
    </source>
</evidence>
<dbReference type="InterPro" id="IPR005829">
    <property type="entry name" value="Sugar_transporter_CS"/>
</dbReference>
<dbReference type="Pfam" id="PF00083">
    <property type="entry name" value="Sugar_tr"/>
    <property type="match status" value="1"/>
</dbReference>
<evidence type="ECO:0000256" key="4">
    <source>
        <dbReference type="ARBA" id="ARBA00022692"/>
    </source>
</evidence>
<dbReference type="NCBIfam" id="TIGR00879">
    <property type="entry name" value="SP"/>
    <property type="match status" value="1"/>
</dbReference>
<dbReference type="PROSITE" id="PS50850">
    <property type="entry name" value="MFS"/>
    <property type="match status" value="1"/>
</dbReference>
<dbReference type="GO" id="GO:0016020">
    <property type="term" value="C:membrane"/>
    <property type="evidence" value="ECO:0007669"/>
    <property type="project" value="UniProtKB-SubCell"/>
</dbReference>
<dbReference type="InterPro" id="IPR005828">
    <property type="entry name" value="MFS_sugar_transport-like"/>
</dbReference>
<dbReference type="Gene3D" id="1.20.1250.20">
    <property type="entry name" value="MFS general substrate transporter like domains"/>
    <property type="match status" value="1"/>
</dbReference>
<dbReference type="KEGG" id="kaf:KAFR_0E03650"/>
<dbReference type="PROSITE" id="PS00217">
    <property type="entry name" value="SUGAR_TRANSPORT_2"/>
    <property type="match status" value="1"/>
</dbReference>
<evidence type="ECO:0000256" key="7">
    <source>
        <dbReference type="RuleBase" id="RU003346"/>
    </source>
</evidence>
<name>H2AVW6_KAZAF</name>
<keyword evidence="4 8" id="KW-0812">Transmembrane</keyword>
<feature type="transmembrane region" description="Helical" evidence="8">
    <location>
        <begin position="292"/>
        <end position="316"/>
    </location>
</feature>
<feature type="domain" description="Major facilitator superfamily (MFS) profile" evidence="9">
    <location>
        <begin position="40"/>
        <end position="472"/>
    </location>
</feature>
<dbReference type="InterPro" id="IPR050814">
    <property type="entry name" value="Myo-inositol_Transporter"/>
</dbReference>
<dbReference type="PRINTS" id="PR00171">
    <property type="entry name" value="SUGRTRNSPORT"/>
</dbReference>
<dbReference type="OrthoDB" id="5290825at2759"/>
<dbReference type="GO" id="GO:0005366">
    <property type="term" value="F:myo-inositol:proton symporter activity"/>
    <property type="evidence" value="ECO:0007669"/>
    <property type="project" value="TreeGrafter"/>
</dbReference>